<dbReference type="RefSeq" id="WP_057756832.1">
    <property type="nucleotide sequence ID" value="NZ_AYYK01000009.1"/>
</dbReference>
<dbReference type="STRING" id="1423738.FC84_GL000307"/>
<comment type="caution">
    <text evidence="1">The sequence shown here is derived from an EMBL/GenBank/DDBJ whole genome shotgun (WGS) entry which is preliminary data.</text>
</comment>
<evidence type="ECO:0000313" key="1">
    <source>
        <dbReference type="EMBL" id="KRM78828.1"/>
    </source>
</evidence>
<evidence type="ECO:0000313" key="2">
    <source>
        <dbReference type="Proteomes" id="UP000051813"/>
    </source>
</evidence>
<organism evidence="1 2">
    <name type="scientific">Lapidilactobacillus dextrinicus DSM 20335</name>
    <dbReference type="NCBI Taxonomy" id="1423738"/>
    <lineage>
        <taxon>Bacteria</taxon>
        <taxon>Bacillati</taxon>
        <taxon>Bacillota</taxon>
        <taxon>Bacilli</taxon>
        <taxon>Lactobacillales</taxon>
        <taxon>Lactobacillaceae</taxon>
        <taxon>Lapidilactobacillus</taxon>
    </lineage>
</organism>
<dbReference type="Proteomes" id="UP000051813">
    <property type="component" value="Unassembled WGS sequence"/>
</dbReference>
<dbReference type="Pfam" id="PF06125">
    <property type="entry name" value="DUF961"/>
    <property type="match status" value="1"/>
</dbReference>
<gene>
    <name evidence="1" type="ORF">FC84_GL000307</name>
</gene>
<protein>
    <submittedName>
        <fullName evidence="1">Conjugative transposon protein</fullName>
    </submittedName>
</protein>
<reference evidence="1 2" key="1">
    <citation type="journal article" date="2015" name="Genome Announc.">
        <title>Expanding the biotechnology potential of lactobacilli through comparative genomics of 213 strains and associated genera.</title>
        <authorList>
            <person name="Sun Z."/>
            <person name="Harris H.M."/>
            <person name="McCann A."/>
            <person name="Guo C."/>
            <person name="Argimon S."/>
            <person name="Zhang W."/>
            <person name="Yang X."/>
            <person name="Jeffery I.B."/>
            <person name="Cooney J.C."/>
            <person name="Kagawa T.F."/>
            <person name="Liu W."/>
            <person name="Song Y."/>
            <person name="Salvetti E."/>
            <person name="Wrobel A."/>
            <person name="Rasinkangas P."/>
            <person name="Parkhill J."/>
            <person name="Rea M.C."/>
            <person name="O'Sullivan O."/>
            <person name="Ritari J."/>
            <person name="Douillard F.P."/>
            <person name="Paul Ross R."/>
            <person name="Yang R."/>
            <person name="Briner A.E."/>
            <person name="Felis G.E."/>
            <person name="de Vos W.M."/>
            <person name="Barrangou R."/>
            <person name="Klaenhammer T.R."/>
            <person name="Caufield P.W."/>
            <person name="Cui Y."/>
            <person name="Zhang H."/>
            <person name="O'Toole P.W."/>
        </authorList>
    </citation>
    <scope>NUCLEOTIDE SEQUENCE [LARGE SCALE GENOMIC DNA]</scope>
    <source>
        <strain evidence="1 2">DSM 20335</strain>
    </source>
</reference>
<dbReference type="Gene3D" id="2.40.50.390">
    <property type="entry name" value="Conjugative transposon protein, DUF961"/>
    <property type="match status" value="1"/>
</dbReference>
<accession>A0A0R2BT20</accession>
<dbReference type="InterPro" id="IPR010365">
    <property type="entry name" value="DUF961"/>
</dbReference>
<dbReference type="InterPro" id="IPR038620">
    <property type="entry name" value="YdcP-like_sf"/>
</dbReference>
<dbReference type="EMBL" id="AYYK01000009">
    <property type="protein sequence ID" value="KRM78828.1"/>
    <property type="molecule type" value="Genomic_DNA"/>
</dbReference>
<proteinExistence type="predicted"/>
<sequence length="118" mass="13140">MRLPNGIVLDSEKTFGMLKFSALRREKFVIDEDGSPTNEIVERTYDLKSIGQGLMIQVSIPEKAGIKEFAYNQLVTLVNPVIDTVANADYRGATTAWYIKADDIVMPGEKGKSNNDKK</sequence>
<keyword evidence="2" id="KW-1185">Reference proteome</keyword>
<dbReference type="PATRIC" id="fig|1423738.3.peg.314"/>
<name>A0A0R2BT20_9LACO</name>
<dbReference type="OrthoDB" id="2308521at2"/>
<dbReference type="AlphaFoldDB" id="A0A0R2BT20"/>